<feature type="compositionally biased region" description="Polar residues" evidence="1">
    <location>
        <begin position="48"/>
        <end position="61"/>
    </location>
</feature>
<feature type="region of interest" description="Disordered" evidence="1">
    <location>
        <begin position="1"/>
        <end position="61"/>
    </location>
</feature>
<dbReference type="EMBL" id="VIFX01000017">
    <property type="protein sequence ID" value="TQR85777.1"/>
    <property type="molecule type" value="Genomic_DNA"/>
</dbReference>
<proteinExistence type="predicted"/>
<organism evidence="3 4">
    <name type="scientific">Mycolicibacterium hodleri</name>
    <dbReference type="NCBI Taxonomy" id="49897"/>
    <lineage>
        <taxon>Bacteria</taxon>
        <taxon>Bacillati</taxon>
        <taxon>Actinomycetota</taxon>
        <taxon>Actinomycetes</taxon>
        <taxon>Mycobacteriales</taxon>
        <taxon>Mycobacteriaceae</taxon>
        <taxon>Mycolicibacterium</taxon>
    </lineage>
</organism>
<protein>
    <submittedName>
        <fullName evidence="3">Uncharacterized protein</fullName>
    </submittedName>
</protein>
<dbReference type="RefSeq" id="WP_142552772.1">
    <property type="nucleotide sequence ID" value="NZ_VIFX01000017.1"/>
</dbReference>
<evidence type="ECO:0000256" key="1">
    <source>
        <dbReference type="SAM" id="MobiDB-lite"/>
    </source>
</evidence>
<keyword evidence="2" id="KW-1133">Transmembrane helix</keyword>
<reference evidence="3 4" key="1">
    <citation type="submission" date="2018-10" db="EMBL/GenBank/DDBJ databases">
        <title>Draft genome of Mycobacterium hodleri strain B.</title>
        <authorList>
            <person name="Amande T.J."/>
            <person name="Mcgenity T.J."/>
        </authorList>
    </citation>
    <scope>NUCLEOTIDE SEQUENCE [LARGE SCALE GENOMIC DNA]</scope>
    <source>
        <strain evidence="3 4">B</strain>
    </source>
</reference>
<feature type="transmembrane region" description="Helical" evidence="2">
    <location>
        <begin position="65"/>
        <end position="86"/>
    </location>
</feature>
<sequence>MSTPSHDGWPSPPGDSTSGDQGQPYGQPFDPTVSSPKQQPPPPGWEQGTWTQHGGTKTTDGNGRWLLFGIGVLVVFIVAAAVAFLVL</sequence>
<keyword evidence="4" id="KW-1185">Reference proteome</keyword>
<comment type="caution">
    <text evidence="3">The sequence shown here is derived from an EMBL/GenBank/DDBJ whole genome shotgun (WGS) entry which is preliminary data.</text>
</comment>
<accession>A0A544W0M0</accession>
<evidence type="ECO:0000313" key="3">
    <source>
        <dbReference type="EMBL" id="TQR85777.1"/>
    </source>
</evidence>
<evidence type="ECO:0000313" key="4">
    <source>
        <dbReference type="Proteomes" id="UP000315759"/>
    </source>
</evidence>
<keyword evidence="2" id="KW-0812">Transmembrane</keyword>
<dbReference type="AlphaFoldDB" id="A0A544W0M0"/>
<gene>
    <name evidence="3" type="ORF">D8S82_14525</name>
</gene>
<dbReference type="Proteomes" id="UP000315759">
    <property type="component" value="Unassembled WGS sequence"/>
</dbReference>
<keyword evidence="2" id="KW-0472">Membrane</keyword>
<name>A0A544W0M0_9MYCO</name>
<evidence type="ECO:0000256" key="2">
    <source>
        <dbReference type="SAM" id="Phobius"/>
    </source>
</evidence>